<feature type="region of interest" description="Disordered" evidence="1">
    <location>
        <begin position="1"/>
        <end position="51"/>
    </location>
</feature>
<evidence type="ECO:0000313" key="3">
    <source>
        <dbReference type="Proteomes" id="UP000271554"/>
    </source>
</evidence>
<dbReference type="Proteomes" id="UP000271554">
    <property type="component" value="Chromosome"/>
</dbReference>
<keyword evidence="3" id="KW-1185">Reference proteome</keyword>
<organism evidence="2 3">
    <name type="scientific">Streptomyces hundungensis</name>
    <dbReference type="NCBI Taxonomy" id="1077946"/>
    <lineage>
        <taxon>Bacteria</taxon>
        <taxon>Bacillati</taxon>
        <taxon>Actinomycetota</taxon>
        <taxon>Actinomycetes</taxon>
        <taxon>Kitasatosporales</taxon>
        <taxon>Streptomycetaceae</taxon>
        <taxon>Streptomyces</taxon>
    </lineage>
</organism>
<accession>A0A387HAN4</accession>
<evidence type="ECO:0000313" key="2">
    <source>
        <dbReference type="EMBL" id="AYG78010.1"/>
    </source>
</evidence>
<feature type="compositionally biased region" description="Basic and acidic residues" evidence="1">
    <location>
        <begin position="9"/>
        <end position="36"/>
    </location>
</feature>
<dbReference type="AlphaFoldDB" id="A0A387HAN4"/>
<proteinExistence type="predicted"/>
<gene>
    <name evidence="2" type="ORF">DWB77_00117</name>
</gene>
<reference evidence="2 3" key="1">
    <citation type="submission" date="2018-10" db="EMBL/GenBank/DDBJ databases">
        <title>Relationship between Morphology and Antimicrobial Activity in Streptomyces.</title>
        <authorList>
            <person name="Kang H.J."/>
            <person name="Kim S.B."/>
        </authorList>
    </citation>
    <scope>NUCLEOTIDE SEQUENCE [LARGE SCALE GENOMIC DNA]</scope>
    <source>
        <strain evidence="2 3">BH38</strain>
    </source>
</reference>
<sequence length="51" mass="6056">MQAKGKLQGKQDETSQRGQKEQERLRQYADEQREQGQESFDGIQDETDDRR</sequence>
<name>A0A387HAN4_9ACTN</name>
<evidence type="ECO:0000256" key="1">
    <source>
        <dbReference type="SAM" id="MobiDB-lite"/>
    </source>
</evidence>
<dbReference type="EMBL" id="CP032698">
    <property type="protein sequence ID" value="AYG78010.1"/>
    <property type="molecule type" value="Genomic_DNA"/>
</dbReference>
<protein>
    <submittedName>
        <fullName evidence="2">Uncharacterized protein</fullName>
    </submittedName>
</protein>
<dbReference type="KEGG" id="shun:DWB77_00117"/>
<dbReference type="RefSeq" id="WP_162952300.1">
    <property type="nucleotide sequence ID" value="NZ_CP032698.1"/>
</dbReference>